<keyword evidence="2" id="KW-0963">Cytoplasm</keyword>
<gene>
    <name evidence="2 4" type="primary">rsfS</name>
    <name evidence="4" type="ORF">ElP_46830</name>
</gene>
<dbReference type="GO" id="GO:0042256">
    <property type="term" value="P:cytosolic ribosome assembly"/>
    <property type="evidence" value="ECO:0007669"/>
    <property type="project" value="UniProtKB-UniRule"/>
</dbReference>
<dbReference type="PANTHER" id="PTHR21043">
    <property type="entry name" value="IOJAP SUPERFAMILY ORTHOLOG"/>
    <property type="match status" value="1"/>
</dbReference>
<organism evidence="4 5">
    <name type="scientific">Tautonia plasticadhaerens</name>
    <dbReference type="NCBI Taxonomy" id="2527974"/>
    <lineage>
        <taxon>Bacteria</taxon>
        <taxon>Pseudomonadati</taxon>
        <taxon>Planctomycetota</taxon>
        <taxon>Planctomycetia</taxon>
        <taxon>Isosphaerales</taxon>
        <taxon>Isosphaeraceae</taxon>
        <taxon>Tautonia</taxon>
    </lineage>
</organism>
<comment type="subunit">
    <text evidence="2">Interacts with ribosomal protein uL14 (rplN).</text>
</comment>
<comment type="similarity">
    <text evidence="1 2">Belongs to the Iojap/RsfS family.</text>
</comment>
<dbReference type="KEGG" id="tpla:ElP_46830"/>
<feature type="region of interest" description="Disordered" evidence="3">
    <location>
        <begin position="164"/>
        <end position="186"/>
    </location>
</feature>
<dbReference type="Pfam" id="PF02410">
    <property type="entry name" value="RsfS"/>
    <property type="match status" value="1"/>
</dbReference>
<dbReference type="SUPFAM" id="SSF81301">
    <property type="entry name" value="Nucleotidyltransferase"/>
    <property type="match status" value="1"/>
</dbReference>
<dbReference type="HAMAP" id="MF_01477">
    <property type="entry name" value="Iojap_RsfS"/>
    <property type="match status" value="1"/>
</dbReference>
<proteinExistence type="inferred from homology"/>
<dbReference type="GO" id="GO:0090071">
    <property type="term" value="P:negative regulation of ribosome biogenesis"/>
    <property type="evidence" value="ECO:0007669"/>
    <property type="project" value="UniProtKB-UniRule"/>
</dbReference>
<keyword evidence="2" id="KW-0678">Repressor</keyword>
<dbReference type="OrthoDB" id="9793681at2"/>
<feature type="region of interest" description="Disordered" evidence="3">
    <location>
        <begin position="1"/>
        <end position="48"/>
    </location>
</feature>
<keyword evidence="2" id="KW-0810">Translation regulation</keyword>
<accession>A0A518H7E6</accession>
<dbReference type="GO" id="GO:0017148">
    <property type="term" value="P:negative regulation of translation"/>
    <property type="evidence" value="ECO:0007669"/>
    <property type="project" value="UniProtKB-UniRule"/>
</dbReference>
<dbReference type="EMBL" id="CP036426">
    <property type="protein sequence ID" value="QDV36754.1"/>
    <property type="molecule type" value="Genomic_DNA"/>
</dbReference>
<sequence>MSESNQPPPDDAAGPSKDPMPFLPRRARFHDVQDESVPEAVTRSSPERQAKALELARFAARIAEENRARDIELLDLRQSTPLFDYFVVITAPSRRQANAIISEIDHEMKQRQEQKLGIEGSEEGRWTLIDYGDFVVHVFSDEARDFYAIEDIWGDATRLDWRAETAPDSIPAPDPAPAPDSPPQGD</sequence>
<evidence type="ECO:0000256" key="3">
    <source>
        <dbReference type="SAM" id="MobiDB-lite"/>
    </source>
</evidence>
<evidence type="ECO:0000256" key="2">
    <source>
        <dbReference type="HAMAP-Rule" id="MF_01477"/>
    </source>
</evidence>
<evidence type="ECO:0000313" key="4">
    <source>
        <dbReference type="EMBL" id="QDV36754.1"/>
    </source>
</evidence>
<dbReference type="InterPro" id="IPR004394">
    <property type="entry name" value="Iojap/RsfS/C7orf30"/>
</dbReference>
<dbReference type="PANTHER" id="PTHR21043:SF0">
    <property type="entry name" value="MITOCHONDRIAL ASSEMBLY OF RIBOSOMAL LARGE SUBUNIT PROTEIN 1"/>
    <property type="match status" value="1"/>
</dbReference>
<dbReference type="InterPro" id="IPR043519">
    <property type="entry name" value="NT_sf"/>
</dbReference>
<comment type="function">
    <text evidence="2">Functions as a ribosomal silencing factor. Interacts with ribosomal protein uL14 (rplN), blocking formation of intersubunit bridge B8. Prevents association of the 30S and 50S ribosomal subunits and the formation of functional ribosomes, thus repressing translation.</text>
</comment>
<protein>
    <recommendedName>
        <fullName evidence="2">Ribosomal silencing factor RsfS</fullName>
    </recommendedName>
</protein>
<dbReference type="GO" id="GO:0005737">
    <property type="term" value="C:cytoplasm"/>
    <property type="evidence" value="ECO:0007669"/>
    <property type="project" value="UniProtKB-SubCell"/>
</dbReference>
<feature type="compositionally biased region" description="Pro residues" evidence="3">
    <location>
        <begin position="1"/>
        <end position="10"/>
    </location>
</feature>
<comment type="subcellular location">
    <subcellularLocation>
        <location evidence="2">Cytoplasm</location>
    </subcellularLocation>
</comment>
<evidence type="ECO:0000256" key="1">
    <source>
        <dbReference type="ARBA" id="ARBA00010574"/>
    </source>
</evidence>
<dbReference type="AlphaFoldDB" id="A0A518H7E6"/>
<dbReference type="NCBIfam" id="TIGR00090">
    <property type="entry name" value="rsfS_iojap_ybeB"/>
    <property type="match status" value="1"/>
</dbReference>
<keyword evidence="5" id="KW-1185">Reference proteome</keyword>
<evidence type="ECO:0000313" key="5">
    <source>
        <dbReference type="Proteomes" id="UP000317835"/>
    </source>
</evidence>
<dbReference type="Gene3D" id="3.30.460.10">
    <property type="entry name" value="Beta Polymerase, domain 2"/>
    <property type="match status" value="1"/>
</dbReference>
<reference evidence="4 5" key="1">
    <citation type="submission" date="2019-02" db="EMBL/GenBank/DDBJ databases">
        <title>Deep-cultivation of Planctomycetes and their phenomic and genomic characterization uncovers novel biology.</title>
        <authorList>
            <person name="Wiegand S."/>
            <person name="Jogler M."/>
            <person name="Boedeker C."/>
            <person name="Pinto D."/>
            <person name="Vollmers J."/>
            <person name="Rivas-Marin E."/>
            <person name="Kohn T."/>
            <person name="Peeters S.H."/>
            <person name="Heuer A."/>
            <person name="Rast P."/>
            <person name="Oberbeckmann S."/>
            <person name="Bunk B."/>
            <person name="Jeske O."/>
            <person name="Meyerdierks A."/>
            <person name="Storesund J.E."/>
            <person name="Kallscheuer N."/>
            <person name="Luecker S."/>
            <person name="Lage O.M."/>
            <person name="Pohl T."/>
            <person name="Merkel B.J."/>
            <person name="Hornburger P."/>
            <person name="Mueller R.-W."/>
            <person name="Bruemmer F."/>
            <person name="Labrenz M."/>
            <person name="Spormann A.M."/>
            <person name="Op den Camp H."/>
            <person name="Overmann J."/>
            <person name="Amann R."/>
            <person name="Jetten M.S.M."/>
            <person name="Mascher T."/>
            <person name="Medema M.H."/>
            <person name="Devos D.P."/>
            <person name="Kaster A.-K."/>
            <person name="Ovreas L."/>
            <person name="Rohde M."/>
            <person name="Galperin M.Y."/>
            <person name="Jogler C."/>
        </authorList>
    </citation>
    <scope>NUCLEOTIDE SEQUENCE [LARGE SCALE GENOMIC DNA]</scope>
    <source>
        <strain evidence="4 5">ElP</strain>
    </source>
</reference>
<name>A0A518H7E6_9BACT</name>
<feature type="compositionally biased region" description="Pro residues" evidence="3">
    <location>
        <begin position="170"/>
        <end position="186"/>
    </location>
</feature>
<dbReference type="GO" id="GO:0043023">
    <property type="term" value="F:ribosomal large subunit binding"/>
    <property type="evidence" value="ECO:0007669"/>
    <property type="project" value="TreeGrafter"/>
</dbReference>
<dbReference type="Proteomes" id="UP000317835">
    <property type="component" value="Chromosome"/>
</dbReference>